<sequence length="359" mass="41302">MPDFRLRNLERYRTGGSRDRMELSMPLPKSASGMVNQHCPNEDCAPRVFQLGDVVEGFSPPDNTDTYYRREPHTNGVTCPYCGHDDDDQEFIHPEDIKAIEKELFWAAKKDIRDILGEMASDFNRKTSRNDLFSINLDVSPDRSPRPVAYRRDLLRGLTCNCCGRAYGVYAIGLFCPDCGSPNLAVHFSRELELINRQIDMAEQMKRDDTNDEELAYRLLGNAHEDVLTAFETYQKTTYRYLVHKRIPEQAEALCNKKATANRFQNIEKSRKLYAGLGIDPFEALDEDDLKFLRLNIEKRHVIGHNLSMADESYIKNNQSELEGETVHLMGEDIHRFVGISAMIVRRLEVELRIQDGCQ</sequence>
<keyword evidence="2" id="KW-1185">Reference proteome</keyword>
<organism evidence="1 2">
    <name type="scientific">Candidatus Thiodiazotropha endolucinida</name>
    <dbReference type="NCBI Taxonomy" id="1655433"/>
    <lineage>
        <taxon>Bacteria</taxon>
        <taxon>Pseudomonadati</taxon>
        <taxon>Pseudomonadota</taxon>
        <taxon>Gammaproteobacteria</taxon>
        <taxon>Chromatiales</taxon>
        <taxon>Sedimenticolaceae</taxon>
        <taxon>Candidatus Thiodiazotropha</taxon>
    </lineage>
</organism>
<accession>A0A7Z0VLC1</accession>
<dbReference type="EMBL" id="MARB01000009">
    <property type="protein sequence ID" value="ODJ87767.1"/>
    <property type="molecule type" value="Genomic_DNA"/>
</dbReference>
<protein>
    <submittedName>
        <fullName evidence="1">Uncharacterized protein</fullName>
    </submittedName>
</protein>
<evidence type="ECO:0000313" key="1">
    <source>
        <dbReference type="EMBL" id="ODJ87767.1"/>
    </source>
</evidence>
<proteinExistence type="predicted"/>
<comment type="caution">
    <text evidence="1">The sequence shown here is derived from an EMBL/GenBank/DDBJ whole genome shotgun (WGS) entry which is preliminary data.</text>
</comment>
<gene>
    <name evidence="1" type="ORF">CODIS_18750</name>
</gene>
<reference evidence="1 2" key="1">
    <citation type="submission" date="2016-06" db="EMBL/GenBank/DDBJ databases">
        <title>Genome sequence of endosymbiont of Candidatus Endolucinida thiodiazotropha.</title>
        <authorList>
            <person name="Poehlein A."/>
            <person name="Koenig S."/>
            <person name="Heiden S.E."/>
            <person name="Thuermer A."/>
            <person name="Voget S."/>
            <person name="Daniel R."/>
            <person name="Markert S."/>
            <person name="Gros O."/>
            <person name="Schweder T."/>
        </authorList>
    </citation>
    <scope>NUCLEOTIDE SEQUENCE [LARGE SCALE GENOMIC DNA]</scope>
    <source>
        <strain evidence="1 2">COS</strain>
    </source>
</reference>
<name>A0A7Z0VLC1_9GAMM</name>
<evidence type="ECO:0000313" key="2">
    <source>
        <dbReference type="Proteomes" id="UP000094769"/>
    </source>
</evidence>
<dbReference type="Proteomes" id="UP000094769">
    <property type="component" value="Unassembled WGS sequence"/>
</dbReference>
<dbReference type="AlphaFoldDB" id="A0A7Z0VLC1"/>